<dbReference type="OrthoDB" id="5965479at2759"/>
<dbReference type="WBParaSite" id="ECPE_0001396601-mRNA-1">
    <property type="protein sequence ID" value="ECPE_0001396601-mRNA-1"/>
    <property type="gene ID" value="ECPE_0001396601"/>
</dbReference>
<name>A0A183B3Z1_9TREM</name>
<keyword evidence="1" id="KW-0472">Membrane</keyword>
<evidence type="ECO:0000256" key="1">
    <source>
        <dbReference type="SAM" id="Phobius"/>
    </source>
</evidence>
<evidence type="ECO:0000313" key="3">
    <source>
        <dbReference type="Proteomes" id="UP000272942"/>
    </source>
</evidence>
<gene>
    <name evidence="2" type="ORF">ECPE_LOCUS13926</name>
</gene>
<reference evidence="4" key="1">
    <citation type="submission" date="2016-06" db="UniProtKB">
        <authorList>
            <consortium name="WormBaseParasite"/>
        </authorList>
    </citation>
    <scope>IDENTIFICATION</scope>
</reference>
<organism evidence="4">
    <name type="scientific">Echinostoma caproni</name>
    <dbReference type="NCBI Taxonomy" id="27848"/>
    <lineage>
        <taxon>Eukaryota</taxon>
        <taxon>Metazoa</taxon>
        <taxon>Spiralia</taxon>
        <taxon>Lophotrochozoa</taxon>
        <taxon>Platyhelminthes</taxon>
        <taxon>Trematoda</taxon>
        <taxon>Digenea</taxon>
        <taxon>Plagiorchiida</taxon>
        <taxon>Echinostomata</taxon>
        <taxon>Echinostomatoidea</taxon>
        <taxon>Echinostomatidae</taxon>
        <taxon>Echinostoma</taxon>
    </lineage>
</organism>
<accession>A0A183B3Z1</accession>
<evidence type="ECO:0000313" key="4">
    <source>
        <dbReference type="WBParaSite" id="ECPE_0001396601-mRNA-1"/>
    </source>
</evidence>
<proteinExistence type="predicted"/>
<dbReference type="Proteomes" id="UP000272942">
    <property type="component" value="Unassembled WGS sequence"/>
</dbReference>
<keyword evidence="1" id="KW-1133">Transmembrane helix</keyword>
<reference evidence="2 3" key="2">
    <citation type="submission" date="2018-11" db="EMBL/GenBank/DDBJ databases">
        <authorList>
            <consortium name="Pathogen Informatics"/>
        </authorList>
    </citation>
    <scope>NUCLEOTIDE SEQUENCE [LARGE SCALE GENOMIC DNA]</scope>
    <source>
        <strain evidence="2 3">Egypt</strain>
    </source>
</reference>
<feature type="transmembrane region" description="Helical" evidence="1">
    <location>
        <begin position="35"/>
        <end position="56"/>
    </location>
</feature>
<dbReference type="EMBL" id="UZAN01056312">
    <property type="protein sequence ID" value="VDP91198.1"/>
    <property type="molecule type" value="Genomic_DNA"/>
</dbReference>
<protein>
    <submittedName>
        <fullName evidence="4">Conjugal transfer protein TraD</fullName>
    </submittedName>
</protein>
<sequence length="84" mass="9778">MTIYNASDYFTEVVKQSESWLSAARDYLGRTLYCIFVYVSALVLWNTIGSVIWFYLDRLNVLPKKVLFESDPSSWNIPESSQQL</sequence>
<keyword evidence="3" id="KW-1185">Reference proteome</keyword>
<keyword evidence="1" id="KW-0812">Transmembrane</keyword>
<evidence type="ECO:0000313" key="2">
    <source>
        <dbReference type="EMBL" id="VDP91198.1"/>
    </source>
</evidence>
<dbReference type="AlphaFoldDB" id="A0A183B3Z1"/>